<proteinExistence type="predicted"/>
<evidence type="ECO:0000313" key="2">
    <source>
        <dbReference type="EMBL" id="KAK4042343.1"/>
    </source>
</evidence>
<dbReference type="Proteomes" id="UP001303115">
    <property type="component" value="Unassembled WGS sequence"/>
</dbReference>
<evidence type="ECO:0000313" key="3">
    <source>
        <dbReference type="Proteomes" id="UP001303115"/>
    </source>
</evidence>
<feature type="compositionally biased region" description="Basic and acidic residues" evidence="1">
    <location>
        <begin position="190"/>
        <end position="200"/>
    </location>
</feature>
<gene>
    <name evidence="2" type="ORF">C8A01DRAFT_13999</name>
</gene>
<feature type="region of interest" description="Disordered" evidence="1">
    <location>
        <begin position="177"/>
        <end position="209"/>
    </location>
</feature>
<reference evidence="3" key="1">
    <citation type="journal article" date="2023" name="Mol. Phylogenet. Evol.">
        <title>Genome-scale phylogeny and comparative genomics of the fungal order Sordariales.</title>
        <authorList>
            <person name="Hensen N."/>
            <person name="Bonometti L."/>
            <person name="Westerberg I."/>
            <person name="Brannstrom I.O."/>
            <person name="Guillou S."/>
            <person name="Cros-Aarteil S."/>
            <person name="Calhoun S."/>
            <person name="Haridas S."/>
            <person name="Kuo A."/>
            <person name="Mondo S."/>
            <person name="Pangilinan J."/>
            <person name="Riley R."/>
            <person name="LaButti K."/>
            <person name="Andreopoulos B."/>
            <person name="Lipzen A."/>
            <person name="Chen C."/>
            <person name="Yan M."/>
            <person name="Daum C."/>
            <person name="Ng V."/>
            <person name="Clum A."/>
            <person name="Steindorff A."/>
            <person name="Ohm R.A."/>
            <person name="Martin F."/>
            <person name="Silar P."/>
            <person name="Natvig D.O."/>
            <person name="Lalanne C."/>
            <person name="Gautier V."/>
            <person name="Ament-Velasquez S.L."/>
            <person name="Kruys A."/>
            <person name="Hutchinson M.I."/>
            <person name="Powell A.J."/>
            <person name="Barry K."/>
            <person name="Miller A.N."/>
            <person name="Grigoriev I.V."/>
            <person name="Debuchy R."/>
            <person name="Gladieux P."/>
            <person name="Hiltunen Thoren M."/>
            <person name="Johannesson H."/>
        </authorList>
    </citation>
    <scope>NUCLEOTIDE SEQUENCE [LARGE SCALE GENOMIC DNA]</scope>
    <source>
        <strain evidence="3">CBS 284.82</strain>
    </source>
</reference>
<dbReference type="EMBL" id="MU854342">
    <property type="protein sequence ID" value="KAK4042343.1"/>
    <property type="molecule type" value="Genomic_DNA"/>
</dbReference>
<protein>
    <submittedName>
        <fullName evidence="2">Uncharacterized protein</fullName>
    </submittedName>
</protein>
<feature type="compositionally biased region" description="Acidic residues" evidence="1">
    <location>
        <begin position="660"/>
        <end position="686"/>
    </location>
</feature>
<dbReference type="Gene3D" id="1.25.40.20">
    <property type="entry name" value="Ankyrin repeat-containing domain"/>
    <property type="match status" value="1"/>
</dbReference>
<feature type="region of interest" description="Disordered" evidence="1">
    <location>
        <begin position="653"/>
        <end position="686"/>
    </location>
</feature>
<comment type="caution">
    <text evidence="2">The sequence shown here is derived from an EMBL/GenBank/DDBJ whole genome shotgun (WGS) entry which is preliminary data.</text>
</comment>
<evidence type="ECO:0000256" key="1">
    <source>
        <dbReference type="SAM" id="MobiDB-lite"/>
    </source>
</evidence>
<keyword evidence="3" id="KW-1185">Reference proteome</keyword>
<dbReference type="SUPFAM" id="SSF48403">
    <property type="entry name" value="Ankyrin repeat"/>
    <property type="match status" value="1"/>
</dbReference>
<name>A0AAN6PLZ1_9PEZI</name>
<sequence>MAEVLGVVASGIAVTQAAQSLGVIVVSLSRLWREVRDVPETIRQILDDLEVTGDLVGVIEAEFEEAFSESGVSSTPLTKLQCLTIQRCRQAHKDLGDLAEDLRADIAASRRRKRISAKVRVVLKKDTLEAYERRLQNALRFLGFAVQMHLVSAQKRQPDLVAAKVTEALALSRFVQAASSEPSGEEDIDNKDANDQDDKMVPPSSSGWGWRKRSVQRQQKYRYSTRLLGAMPNCCCISTTAADPDQAYRFHVAPPRWLLKKVWDIQISVACTGWNTVFRHYVVVPEDSQVFYEIKDGTLESLMELFDKGLASPFSVDRNGWTLLHYAVMHRLDFVEPLVRMGLDLSREDIMGAPAFFYRIYSASGGKPHGAALHRLLSSEGIYVDWTDGMAARQMLCNGQIFDWFLANVFHDFYQWPLERRLSMLGFAYDSTALDHEVASKIFHHDGRFRLDDLRRQMPSTGETVLEWLVKRYFETWKEWQLFACLDWSWIQMRLVIRDVAALVENGDLSAVSVRTGKTALLDGIIRSLGTKFQWTFRSEAYNSRQHRMWKHTVVQQSVKAWVEDLEAAGRDLEAYGEAERAAYIFHDTLYSEPRSREVLLDFGHENYYRAGCRWSGFTFGPRPKDWSLIWEWDPDVGALAGEFWASIEDPPLAVPGAWVDDDEEYDEDEYDEDEYDEDEDDEDDW</sequence>
<accession>A0AAN6PLZ1</accession>
<organism evidence="2 3">
    <name type="scientific">Parachaetomium inaequale</name>
    <dbReference type="NCBI Taxonomy" id="2588326"/>
    <lineage>
        <taxon>Eukaryota</taxon>
        <taxon>Fungi</taxon>
        <taxon>Dikarya</taxon>
        <taxon>Ascomycota</taxon>
        <taxon>Pezizomycotina</taxon>
        <taxon>Sordariomycetes</taxon>
        <taxon>Sordariomycetidae</taxon>
        <taxon>Sordariales</taxon>
        <taxon>Chaetomiaceae</taxon>
        <taxon>Parachaetomium</taxon>
    </lineage>
</organism>
<dbReference type="InterPro" id="IPR036770">
    <property type="entry name" value="Ankyrin_rpt-contain_sf"/>
</dbReference>
<dbReference type="AlphaFoldDB" id="A0AAN6PLZ1"/>